<proteinExistence type="predicted"/>
<dbReference type="EMBL" id="UINC01055648">
    <property type="protein sequence ID" value="SVB74772.1"/>
    <property type="molecule type" value="Genomic_DNA"/>
</dbReference>
<organism evidence="1">
    <name type="scientific">marine metagenome</name>
    <dbReference type="NCBI Taxonomy" id="408172"/>
    <lineage>
        <taxon>unclassified sequences</taxon>
        <taxon>metagenomes</taxon>
        <taxon>ecological metagenomes</taxon>
    </lineage>
</organism>
<protein>
    <submittedName>
        <fullName evidence="1">Uncharacterized protein</fullName>
    </submittedName>
</protein>
<name>A0A382GIR3_9ZZZZ</name>
<accession>A0A382GIR3</accession>
<reference evidence="1" key="1">
    <citation type="submission" date="2018-05" db="EMBL/GenBank/DDBJ databases">
        <authorList>
            <person name="Lanie J.A."/>
            <person name="Ng W.-L."/>
            <person name="Kazmierczak K.M."/>
            <person name="Andrzejewski T.M."/>
            <person name="Davidsen T.M."/>
            <person name="Wayne K.J."/>
            <person name="Tettelin H."/>
            <person name="Glass J.I."/>
            <person name="Rusch D."/>
            <person name="Podicherti R."/>
            <person name="Tsui H.-C.T."/>
            <person name="Winkler M.E."/>
        </authorList>
    </citation>
    <scope>NUCLEOTIDE SEQUENCE</scope>
</reference>
<dbReference type="AlphaFoldDB" id="A0A382GIR3"/>
<evidence type="ECO:0000313" key="1">
    <source>
        <dbReference type="EMBL" id="SVB74772.1"/>
    </source>
</evidence>
<feature type="non-terminal residue" evidence="1">
    <location>
        <position position="1"/>
    </location>
</feature>
<gene>
    <name evidence="1" type="ORF">METZ01_LOCUS227626</name>
</gene>
<sequence length="34" mass="3959">IGSFVYNPSCRSKDRYLIIRAIHPSKHDKLLKSD</sequence>